<evidence type="ECO:0008006" key="5">
    <source>
        <dbReference type="Google" id="ProtNLM"/>
    </source>
</evidence>
<keyword evidence="2" id="KW-1133">Transmembrane helix</keyword>
<feature type="compositionally biased region" description="Low complexity" evidence="1">
    <location>
        <begin position="352"/>
        <end position="367"/>
    </location>
</feature>
<accession>A0A0D7B3D1</accession>
<keyword evidence="2" id="KW-0472">Membrane</keyword>
<proteinExistence type="predicted"/>
<sequence>MSDSVSYIVDDQDADIEYLCDVTHQEVIQSYYNNTWTTTASSDCQAGWFKYTFTGSRVRVRAGLARWGQNYRVKLDDGEYKIQTGQGEYDSGVLTPGEHTISYAVNSGNNLYPAFDFIAVTASEDTKMRGRTVITDDASGDVKYRGNGWSMSNLTVATFDYATGPYQESSHWTSTVGDSLEFAFTGDSVALYGINAAAMQPLGNITIEYAVDGGAAHTHRIGSDSTHTTIPMAQLLQVNGLSSTSHTLTMNVTDVVNAYPLAIDFIAYNATYDSISDMTGSASSSGRKHSSHIGAIVGGVLGGLVFVALAGLFLYVQNNRRRRRVQTRSSTIRQRFDPQLDAKVHVPTPSITVPRPVSSGTSPTSPTMQYPPDRKTGF</sequence>
<dbReference type="Proteomes" id="UP000054007">
    <property type="component" value="Unassembled WGS sequence"/>
</dbReference>
<keyword evidence="4" id="KW-1185">Reference proteome</keyword>
<gene>
    <name evidence="3" type="ORF">CYLTODRAFT_424727</name>
</gene>
<dbReference type="Gene3D" id="2.60.120.260">
    <property type="entry name" value="Galactose-binding domain-like"/>
    <property type="match status" value="1"/>
</dbReference>
<name>A0A0D7B3D1_9AGAR</name>
<dbReference type="AlphaFoldDB" id="A0A0D7B3D1"/>
<protein>
    <recommendedName>
        <fullName evidence="5">Transmembrane protein</fullName>
    </recommendedName>
</protein>
<evidence type="ECO:0000313" key="4">
    <source>
        <dbReference type="Proteomes" id="UP000054007"/>
    </source>
</evidence>
<evidence type="ECO:0000313" key="3">
    <source>
        <dbReference type="EMBL" id="KIY65002.1"/>
    </source>
</evidence>
<dbReference type="OrthoDB" id="2901006at2759"/>
<feature type="region of interest" description="Disordered" evidence="1">
    <location>
        <begin position="343"/>
        <end position="378"/>
    </location>
</feature>
<feature type="transmembrane region" description="Helical" evidence="2">
    <location>
        <begin position="293"/>
        <end position="316"/>
    </location>
</feature>
<keyword evidence="2" id="KW-0812">Transmembrane</keyword>
<reference evidence="3 4" key="1">
    <citation type="journal article" date="2015" name="Fungal Genet. Biol.">
        <title>Evolution of novel wood decay mechanisms in Agaricales revealed by the genome sequences of Fistulina hepatica and Cylindrobasidium torrendii.</title>
        <authorList>
            <person name="Floudas D."/>
            <person name="Held B.W."/>
            <person name="Riley R."/>
            <person name="Nagy L.G."/>
            <person name="Koehler G."/>
            <person name="Ransdell A.S."/>
            <person name="Younus H."/>
            <person name="Chow J."/>
            <person name="Chiniquy J."/>
            <person name="Lipzen A."/>
            <person name="Tritt A."/>
            <person name="Sun H."/>
            <person name="Haridas S."/>
            <person name="LaButti K."/>
            <person name="Ohm R.A."/>
            <person name="Kues U."/>
            <person name="Blanchette R.A."/>
            <person name="Grigoriev I.V."/>
            <person name="Minto R.E."/>
            <person name="Hibbett D.S."/>
        </authorList>
    </citation>
    <scope>NUCLEOTIDE SEQUENCE [LARGE SCALE GENOMIC DNA]</scope>
    <source>
        <strain evidence="3 4">FP15055 ss-10</strain>
    </source>
</reference>
<evidence type="ECO:0000256" key="2">
    <source>
        <dbReference type="SAM" id="Phobius"/>
    </source>
</evidence>
<organism evidence="3 4">
    <name type="scientific">Cylindrobasidium torrendii FP15055 ss-10</name>
    <dbReference type="NCBI Taxonomy" id="1314674"/>
    <lineage>
        <taxon>Eukaryota</taxon>
        <taxon>Fungi</taxon>
        <taxon>Dikarya</taxon>
        <taxon>Basidiomycota</taxon>
        <taxon>Agaricomycotina</taxon>
        <taxon>Agaricomycetes</taxon>
        <taxon>Agaricomycetidae</taxon>
        <taxon>Agaricales</taxon>
        <taxon>Marasmiineae</taxon>
        <taxon>Physalacriaceae</taxon>
        <taxon>Cylindrobasidium</taxon>
    </lineage>
</organism>
<dbReference type="EMBL" id="KN880609">
    <property type="protein sequence ID" value="KIY65002.1"/>
    <property type="molecule type" value="Genomic_DNA"/>
</dbReference>
<evidence type="ECO:0000256" key="1">
    <source>
        <dbReference type="SAM" id="MobiDB-lite"/>
    </source>
</evidence>